<keyword evidence="6" id="KW-0040">ANK repeat</keyword>
<dbReference type="OrthoDB" id="10040733at2759"/>
<dbReference type="GO" id="GO:0051480">
    <property type="term" value="P:regulation of cytosolic calcium ion concentration"/>
    <property type="evidence" value="ECO:0007669"/>
    <property type="project" value="TreeGrafter"/>
</dbReference>
<feature type="transmembrane region" description="Helical" evidence="11">
    <location>
        <begin position="447"/>
        <end position="465"/>
    </location>
</feature>
<evidence type="ECO:0000256" key="1">
    <source>
        <dbReference type="ARBA" id="ARBA00004141"/>
    </source>
</evidence>
<dbReference type="SMART" id="SM01420">
    <property type="entry name" value="TRP_2"/>
    <property type="match status" value="1"/>
</dbReference>
<dbReference type="EMBL" id="OV696686">
    <property type="protein sequence ID" value="CAH1232490.1"/>
    <property type="molecule type" value="Genomic_DNA"/>
</dbReference>
<feature type="transmembrane region" description="Helical" evidence="11">
    <location>
        <begin position="621"/>
        <end position="646"/>
    </location>
</feature>
<name>A0A8J9VAI5_BRALA</name>
<evidence type="ECO:0000256" key="4">
    <source>
        <dbReference type="ARBA" id="ARBA00022737"/>
    </source>
</evidence>
<gene>
    <name evidence="13" type="primary">TRPC5</name>
    <name evidence="13" type="ORF">BLAG_LOCUS1600</name>
</gene>
<feature type="domain" description="Transient receptor ion channel" evidence="12">
    <location>
        <begin position="184"/>
        <end position="247"/>
    </location>
</feature>
<feature type="transmembrane region" description="Helical" evidence="11">
    <location>
        <begin position="526"/>
        <end position="544"/>
    </location>
</feature>
<evidence type="ECO:0000256" key="3">
    <source>
        <dbReference type="ARBA" id="ARBA00022692"/>
    </source>
</evidence>
<feature type="transmembrane region" description="Helical" evidence="11">
    <location>
        <begin position="485"/>
        <end position="506"/>
    </location>
</feature>
<feature type="transmembrane region" description="Helical" evidence="11">
    <location>
        <begin position="368"/>
        <end position="389"/>
    </location>
</feature>
<dbReference type="GO" id="GO:0015279">
    <property type="term" value="F:store-operated calcium channel activity"/>
    <property type="evidence" value="ECO:0007669"/>
    <property type="project" value="TreeGrafter"/>
</dbReference>
<dbReference type="InterPro" id="IPR036770">
    <property type="entry name" value="Ankyrin_rpt-contain_sf"/>
</dbReference>
<evidence type="ECO:0000313" key="13">
    <source>
        <dbReference type="EMBL" id="CAH1232490.1"/>
    </source>
</evidence>
<dbReference type="PRINTS" id="PR01097">
    <property type="entry name" value="TRNSRECEPTRP"/>
</dbReference>
<keyword evidence="5 11" id="KW-1133">Transmembrane helix</keyword>
<dbReference type="Pfam" id="PF00520">
    <property type="entry name" value="Ion_trans"/>
    <property type="match status" value="1"/>
</dbReference>
<dbReference type="GO" id="GO:0005886">
    <property type="term" value="C:plasma membrane"/>
    <property type="evidence" value="ECO:0007669"/>
    <property type="project" value="TreeGrafter"/>
</dbReference>
<evidence type="ECO:0000256" key="11">
    <source>
        <dbReference type="SAM" id="Phobius"/>
    </source>
</evidence>
<dbReference type="GO" id="GO:0070679">
    <property type="term" value="F:inositol 1,4,5 trisphosphate binding"/>
    <property type="evidence" value="ECO:0007669"/>
    <property type="project" value="TreeGrafter"/>
</dbReference>
<dbReference type="AlphaFoldDB" id="A0A8J9VAI5"/>
<keyword evidence="8 11" id="KW-0472">Membrane</keyword>
<dbReference type="Pfam" id="PF08344">
    <property type="entry name" value="TRP_2"/>
    <property type="match status" value="1"/>
</dbReference>
<protein>
    <submittedName>
        <fullName evidence="13">TRPC5 protein</fullName>
    </submittedName>
</protein>
<reference evidence="13" key="1">
    <citation type="submission" date="2022-01" db="EMBL/GenBank/DDBJ databases">
        <authorList>
            <person name="Braso-Vives M."/>
        </authorList>
    </citation>
    <scope>NUCLEOTIDE SEQUENCE</scope>
</reference>
<dbReference type="PANTHER" id="PTHR10117">
    <property type="entry name" value="TRANSIENT RECEPTOR POTENTIAL CHANNEL"/>
    <property type="match status" value="1"/>
</dbReference>
<dbReference type="InterPro" id="IPR002153">
    <property type="entry name" value="TRPC_channel"/>
</dbReference>
<evidence type="ECO:0000256" key="8">
    <source>
        <dbReference type="ARBA" id="ARBA00023136"/>
    </source>
</evidence>
<keyword evidence="9" id="KW-0407">Ion channel</keyword>
<keyword evidence="3 11" id="KW-0812">Transmembrane</keyword>
<sequence>MPFQVQPLEVLSRCELHDNEHRKVTETADGYRMDTMSGIHKGSSDRDPGVTVLTEAGKKLLSAAASGDIATVTELLGSGEGRVDVDCTDGLGRCAVELAVGSDHLEVADVLLHYGATPGEALLYAVDKEDVAAVEMLLNYPIKVENSPSTACSSYPPEMTPIVLASHKNSLPVLKALLNRKMSIPDPDEVPFNSHPSTEASLNLYRGLVSPYYILLTNDDPLRRTFVLSTRLDDVGANSPEVEEEFSEMAERCRQLGVDLLDQVRNRDEAGAILNYGDEVSPLIHGDNCKVKLSRLNMAVHHNQKKFVANRWSQRMVRKCWYGPHYKPTNASLAEYLRGLVVMLLTPILALVYLVAPTSRASRFIRTPAVRFAMNLTSFLTFLILVVLRSERIGFNGPPGGELAPDGTVLEWMILAWVLGMFLEETRLIWKMGARTYISDAVGKDSWFIIVIYLTAFAMRIAASITHGGPQVVFRLEWQPYDTTLIAEALTAVGGVVAFLRLLNLLTIDRFLGPMALSMASMIKDIIKFLVIFGIIVIAFSSGLNELYNFYGGAIDNMCQSPNATSPLVYTTCETKNAFGHFRGSFAELFWSLFGLGEKDTLDLSISESGNPDGRYKEHTLTMYVGLALYGLYNVVAAVVLLNMLIAMMSNSYQAIVDNETTEWRFEVTKLMLRYIRDDTTLPVPFNLIPSPKFIYNNVIKKCCLRQRFKFELVNKERAKAENDRRYKEVLSHLVRRYLLVHDRGSEPIFSSITSSGTVTAQQHAKADDTEQPKPVNEDSFSAKIVVKPAQAEDESTNM</sequence>
<feature type="transmembrane region" description="Helical" evidence="11">
    <location>
        <begin position="336"/>
        <end position="356"/>
    </location>
</feature>
<proteinExistence type="predicted"/>
<evidence type="ECO:0000313" key="14">
    <source>
        <dbReference type="Proteomes" id="UP000838412"/>
    </source>
</evidence>
<dbReference type="PANTHER" id="PTHR10117:SF54">
    <property type="entry name" value="TRANSIENT RECEPTOR POTENTIAL-GAMMA PROTEIN"/>
    <property type="match status" value="1"/>
</dbReference>
<feature type="region of interest" description="Disordered" evidence="10">
    <location>
        <begin position="760"/>
        <end position="799"/>
    </location>
</feature>
<dbReference type="SUPFAM" id="SSF48403">
    <property type="entry name" value="Ankyrin repeat"/>
    <property type="match status" value="1"/>
</dbReference>
<evidence type="ECO:0000256" key="7">
    <source>
        <dbReference type="ARBA" id="ARBA00023065"/>
    </source>
</evidence>
<keyword evidence="4" id="KW-0677">Repeat</keyword>
<evidence type="ECO:0000259" key="12">
    <source>
        <dbReference type="SMART" id="SM01420"/>
    </source>
</evidence>
<comment type="subcellular location">
    <subcellularLocation>
        <location evidence="1">Membrane</location>
        <topology evidence="1">Multi-pass membrane protein</topology>
    </subcellularLocation>
</comment>
<evidence type="ECO:0000256" key="5">
    <source>
        <dbReference type="ARBA" id="ARBA00022989"/>
    </source>
</evidence>
<dbReference type="GO" id="GO:0034703">
    <property type="term" value="C:cation channel complex"/>
    <property type="evidence" value="ECO:0007669"/>
    <property type="project" value="TreeGrafter"/>
</dbReference>
<accession>A0A8J9VAI5</accession>
<keyword evidence="7" id="KW-0406">Ion transport</keyword>
<evidence type="ECO:0000256" key="2">
    <source>
        <dbReference type="ARBA" id="ARBA00022448"/>
    </source>
</evidence>
<dbReference type="InterPro" id="IPR005821">
    <property type="entry name" value="Ion_trans_dom"/>
</dbReference>
<keyword evidence="14" id="KW-1185">Reference proteome</keyword>
<dbReference type="InterPro" id="IPR013555">
    <property type="entry name" value="TRP_dom"/>
</dbReference>
<feature type="transmembrane region" description="Helical" evidence="11">
    <location>
        <begin position="409"/>
        <end position="426"/>
    </location>
</feature>
<dbReference type="Proteomes" id="UP000838412">
    <property type="component" value="Chromosome 1"/>
</dbReference>
<evidence type="ECO:0000256" key="9">
    <source>
        <dbReference type="ARBA" id="ARBA00023303"/>
    </source>
</evidence>
<keyword evidence="2" id="KW-0813">Transport</keyword>
<evidence type="ECO:0000256" key="6">
    <source>
        <dbReference type="ARBA" id="ARBA00023043"/>
    </source>
</evidence>
<dbReference type="Gene3D" id="1.25.40.20">
    <property type="entry name" value="Ankyrin repeat-containing domain"/>
    <property type="match status" value="1"/>
</dbReference>
<organism evidence="13 14">
    <name type="scientific">Branchiostoma lanceolatum</name>
    <name type="common">Common lancelet</name>
    <name type="synonym">Amphioxus lanceolatum</name>
    <dbReference type="NCBI Taxonomy" id="7740"/>
    <lineage>
        <taxon>Eukaryota</taxon>
        <taxon>Metazoa</taxon>
        <taxon>Chordata</taxon>
        <taxon>Cephalochordata</taxon>
        <taxon>Leptocardii</taxon>
        <taxon>Amphioxiformes</taxon>
        <taxon>Branchiostomatidae</taxon>
        <taxon>Branchiostoma</taxon>
    </lineage>
</organism>
<evidence type="ECO:0000256" key="10">
    <source>
        <dbReference type="SAM" id="MobiDB-lite"/>
    </source>
</evidence>